<evidence type="ECO:0000256" key="1">
    <source>
        <dbReference type="SAM" id="MobiDB-lite"/>
    </source>
</evidence>
<keyword evidence="3" id="KW-1185">Reference proteome</keyword>
<name>A0A9P3Q227_LYOSH</name>
<sequence length="406" mass="45521">MVDHLIFDSESDLALNLVSAVDCVERTQPSKLLDHTGPCSSRWRHHPRLRPSHSTSSNSYSTNFILTTTERFGAALWRAAPCFNQRNAIIATHVRYLRVDPTFYPEHMDAFVFILAAVRPYLNEITFGNYEWAPKWRSFKTFPRLLQVAILEIFTAPNLRTLMLGDFYDIPFQTLACCTQLENLTVMHGGHREPTGLSSPLAGEGPERRCTLRTLGIHCDACATSILNAFDLSSLCSLDVSLSISLTTIRSLLADAHQNLNDLSWELELSDLDLANARLIDLPDVKTLCIDLSRTPDSEGHLDLIVSLLSYKGSAAPRALEVLTLVLYPTESIWGWPNFELSGLEAALPRDRYPRLKQVGLAILYHGDLEPPTRVFLEKFLAPVASLRASGILQVWCTPDSFLELR</sequence>
<dbReference type="Proteomes" id="UP001063166">
    <property type="component" value="Unassembled WGS sequence"/>
</dbReference>
<feature type="region of interest" description="Disordered" evidence="1">
    <location>
        <begin position="34"/>
        <end position="57"/>
    </location>
</feature>
<protein>
    <submittedName>
        <fullName evidence="2">Uncharacterized protein</fullName>
    </submittedName>
</protein>
<comment type="caution">
    <text evidence="2">The sequence shown here is derived from an EMBL/GenBank/DDBJ whole genome shotgun (WGS) entry which is preliminary data.</text>
</comment>
<gene>
    <name evidence="2" type="ORF">LshimejAT787_2100160</name>
</gene>
<reference evidence="2" key="1">
    <citation type="submission" date="2022-07" db="EMBL/GenBank/DDBJ databases">
        <title>The genome of Lyophyllum shimeji provides insight into the initial evolution of ectomycorrhizal fungal genome.</title>
        <authorList>
            <person name="Kobayashi Y."/>
            <person name="Shibata T."/>
            <person name="Hirakawa H."/>
            <person name="Shigenobu S."/>
            <person name="Nishiyama T."/>
            <person name="Yamada A."/>
            <person name="Hasebe M."/>
            <person name="Kawaguchi M."/>
        </authorList>
    </citation>
    <scope>NUCLEOTIDE SEQUENCE</scope>
    <source>
        <strain evidence="2">AT787</strain>
    </source>
</reference>
<feature type="compositionally biased region" description="Basic residues" evidence="1">
    <location>
        <begin position="42"/>
        <end position="51"/>
    </location>
</feature>
<dbReference type="EMBL" id="BRPK01000021">
    <property type="protein sequence ID" value="GLB45256.1"/>
    <property type="molecule type" value="Genomic_DNA"/>
</dbReference>
<dbReference type="AlphaFoldDB" id="A0A9P3Q227"/>
<evidence type="ECO:0000313" key="2">
    <source>
        <dbReference type="EMBL" id="GLB45256.1"/>
    </source>
</evidence>
<accession>A0A9P3Q227</accession>
<organism evidence="2 3">
    <name type="scientific">Lyophyllum shimeji</name>
    <name type="common">Hon-shimeji</name>
    <name type="synonym">Tricholoma shimeji</name>
    <dbReference type="NCBI Taxonomy" id="47721"/>
    <lineage>
        <taxon>Eukaryota</taxon>
        <taxon>Fungi</taxon>
        <taxon>Dikarya</taxon>
        <taxon>Basidiomycota</taxon>
        <taxon>Agaricomycotina</taxon>
        <taxon>Agaricomycetes</taxon>
        <taxon>Agaricomycetidae</taxon>
        <taxon>Agaricales</taxon>
        <taxon>Tricholomatineae</taxon>
        <taxon>Lyophyllaceae</taxon>
        <taxon>Lyophyllum</taxon>
    </lineage>
</organism>
<proteinExistence type="predicted"/>
<evidence type="ECO:0000313" key="3">
    <source>
        <dbReference type="Proteomes" id="UP001063166"/>
    </source>
</evidence>